<dbReference type="InterPro" id="IPR018768">
    <property type="entry name" value="DUF2344"/>
</dbReference>
<sequence>MTKDYYDVRAVFSKTDRAVYISHLDLMRLMQRTFKRARLPVWFTKGYNPHIYLLFHLPLSLGVASRCEIMDFGMDILGGEPDYEDIKRRMNAVLPEGIRILELRSPVMRHTEIGSCTYTAEFYSDRPPAEIKKLFESFISQDKIIIEKRCKVNMKKTVLPVDIKPDIELMSVSEGECSLDIGLRLPAGINKSLNVVSVTSAFESFCGFEFDRLCINRTKILSINGEDFK</sequence>
<organism evidence="2 3">
    <name type="scientific">Candidatus Faeciplasma avium</name>
    <dbReference type="NCBI Taxonomy" id="2840798"/>
    <lineage>
        <taxon>Bacteria</taxon>
        <taxon>Bacillati</taxon>
        <taxon>Bacillota</taxon>
        <taxon>Clostridia</taxon>
        <taxon>Eubacteriales</taxon>
        <taxon>Oscillospiraceae</taxon>
        <taxon>Oscillospiraceae incertae sedis</taxon>
        <taxon>Candidatus Faeciplasma</taxon>
    </lineage>
</organism>
<dbReference type="AlphaFoldDB" id="A0A9D1NSD5"/>
<dbReference type="NCBIfam" id="TIGR03936">
    <property type="entry name" value="sam_1_link_chp"/>
    <property type="match status" value="1"/>
</dbReference>
<accession>A0A9D1NSD5</accession>
<dbReference type="EMBL" id="DVOL01000097">
    <property type="protein sequence ID" value="HIV11376.1"/>
    <property type="molecule type" value="Genomic_DNA"/>
</dbReference>
<dbReference type="Proteomes" id="UP000823960">
    <property type="component" value="Unassembled WGS sequence"/>
</dbReference>
<name>A0A9D1NSD5_9FIRM</name>
<reference evidence="2" key="2">
    <citation type="journal article" date="2021" name="PeerJ">
        <title>Extensive microbial diversity within the chicken gut microbiome revealed by metagenomics and culture.</title>
        <authorList>
            <person name="Gilroy R."/>
            <person name="Ravi A."/>
            <person name="Getino M."/>
            <person name="Pursley I."/>
            <person name="Horton D.L."/>
            <person name="Alikhan N.F."/>
            <person name="Baker D."/>
            <person name="Gharbi K."/>
            <person name="Hall N."/>
            <person name="Watson M."/>
            <person name="Adriaenssens E.M."/>
            <person name="Foster-Nyarko E."/>
            <person name="Jarju S."/>
            <person name="Secka A."/>
            <person name="Antonio M."/>
            <person name="Oren A."/>
            <person name="Chaudhuri R.R."/>
            <person name="La Ragione R."/>
            <person name="Hildebrand F."/>
            <person name="Pallen M.J."/>
        </authorList>
    </citation>
    <scope>NUCLEOTIDE SEQUENCE</scope>
    <source>
        <strain evidence="2">1370</strain>
    </source>
</reference>
<proteinExistence type="predicted"/>
<comment type="caution">
    <text evidence="2">The sequence shown here is derived from an EMBL/GenBank/DDBJ whole genome shotgun (WGS) entry which is preliminary data.</text>
</comment>
<evidence type="ECO:0000313" key="2">
    <source>
        <dbReference type="EMBL" id="HIV11376.1"/>
    </source>
</evidence>
<protein>
    <submittedName>
        <fullName evidence="2">DUF2344 domain-containing protein</fullName>
    </submittedName>
</protein>
<reference evidence="2" key="1">
    <citation type="submission" date="2020-10" db="EMBL/GenBank/DDBJ databases">
        <authorList>
            <person name="Gilroy R."/>
        </authorList>
    </citation>
    <scope>NUCLEOTIDE SEQUENCE</scope>
    <source>
        <strain evidence="2">1370</strain>
    </source>
</reference>
<gene>
    <name evidence="2" type="ORF">IAD28_06775</name>
</gene>
<evidence type="ECO:0000259" key="1">
    <source>
        <dbReference type="Pfam" id="PF10105"/>
    </source>
</evidence>
<feature type="domain" description="DUF2344" evidence="1">
    <location>
        <begin position="9"/>
        <end position="178"/>
    </location>
</feature>
<dbReference type="Pfam" id="PF10105">
    <property type="entry name" value="DUF2344"/>
    <property type="match status" value="1"/>
</dbReference>
<evidence type="ECO:0000313" key="3">
    <source>
        <dbReference type="Proteomes" id="UP000823960"/>
    </source>
</evidence>